<dbReference type="OrthoDB" id="10357909at2759"/>
<dbReference type="EMBL" id="HG806019">
    <property type="protein sequence ID" value="CDW56211.1"/>
    <property type="molecule type" value="Genomic_DNA"/>
</dbReference>
<dbReference type="AlphaFoldDB" id="A0A077Z7N8"/>
<reference evidence="2" key="2">
    <citation type="submission" date="2014-03" db="EMBL/GenBank/DDBJ databases">
        <title>The whipworm genome and dual-species transcriptomics of an intimate host-pathogen interaction.</title>
        <authorList>
            <person name="Foth B.J."/>
            <person name="Tsai I.J."/>
            <person name="Reid A.J."/>
            <person name="Bancroft A.J."/>
            <person name="Nichol S."/>
            <person name="Tracey A."/>
            <person name="Holroyd N."/>
            <person name="Cotton J.A."/>
            <person name="Stanley E.J."/>
            <person name="Zarowiecki M."/>
            <person name="Liu J.Z."/>
            <person name="Huckvale T."/>
            <person name="Cooper P.J."/>
            <person name="Grencis R.K."/>
            <person name="Berriman M."/>
        </authorList>
    </citation>
    <scope>NUCLEOTIDE SEQUENCE [LARGE SCALE GENOMIC DNA]</scope>
</reference>
<accession>A0A077Z7N8</accession>
<keyword evidence="3" id="KW-1185">Reference proteome</keyword>
<name>A0A077Z7N8_TRITR</name>
<dbReference type="InterPro" id="IPR001107">
    <property type="entry name" value="Band_7"/>
</dbReference>
<protein>
    <submittedName>
        <fullName evidence="2">Mechanosensory protein 2</fullName>
    </submittedName>
</protein>
<dbReference type="Pfam" id="PF01145">
    <property type="entry name" value="Band_7"/>
    <property type="match status" value="1"/>
</dbReference>
<sequence length="267" mass="30580">MDSEIEAAPLEHRQKNYSARCVLFRTVARFLSRFAAMFLYEVDFPPIFPEIDQSKLQVAFDYQGVVIVRHKEVHREQISGPGVIPYNVFIDQRYRYDLRVASTVILANEPMITRDKLEVAVTISQCGNFQNLSEATRYSVNSRYGRSQEMPGKELLAAAKKIVSLYTLKELFLKHQLVEAHMQSELSGLFLREGYNLQRLYLYVVASDQLERFLAAPTIALYNARAEKAAANADLRVLKSLSDGLRKKTYRMRYCLSCASTDCACHK</sequence>
<dbReference type="Proteomes" id="UP000030665">
    <property type="component" value="Unassembled WGS sequence"/>
</dbReference>
<evidence type="ECO:0000259" key="1">
    <source>
        <dbReference type="Pfam" id="PF01145"/>
    </source>
</evidence>
<reference evidence="2" key="1">
    <citation type="submission" date="2014-01" db="EMBL/GenBank/DDBJ databases">
        <authorList>
            <person name="Aslett M."/>
        </authorList>
    </citation>
    <scope>NUCLEOTIDE SEQUENCE</scope>
</reference>
<feature type="domain" description="Band 7" evidence="1">
    <location>
        <begin position="63"/>
        <end position="233"/>
    </location>
</feature>
<evidence type="ECO:0000313" key="2">
    <source>
        <dbReference type="EMBL" id="CDW56211.1"/>
    </source>
</evidence>
<gene>
    <name evidence="2" type="ORF">TTRE_0000448601</name>
</gene>
<evidence type="ECO:0000313" key="3">
    <source>
        <dbReference type="Proteomes" id="UP000030665"/>
    </source>
</evidence>
<proteinExistence type="predicted"/>
<organism evidence="2 3">
    <name type="scientific">Trichuris trichiura</name>
    <name type="common">Whipworm</name>
    <name type="synonym">Trichocephalus trichiurus</name>
    <dbReference type="NCBI Taxonomy" id="36087"/>
    <lineage>
        <taxon>Eukaryota</taxon>
        <taxon>Metazoa</taxon>
        <taxon>Ecdysozoa</taxon>
        <taxon>Nematoda</taxon>
        <taxon>Enoplea</taxon>
        <taxon>Dorylaimia</taxon>
        <taxon>Trichinellida</taxon>
        <taxon>Trichuridae</taxon>
        <taxon>Trichuris</taxon>
    </lineage>
</organism>